<accession>A0ABT8R0B3</accession>
<name>A0ABT8R0B3_9BACT</name>
<organism evidence="2 3">
    <name type="scientific">Rhodocytophaga aerolata</name>
    <dbReference type="NCBI Taxonomy" id="455078"/>
    <lineage>
        <taxon>Bacteria</taxon>
        <taxon>Pseudomonadati</taxon>
        <taxon>Bacteroidota</taxon>
        <taxon>Cytophagia</taxon>
        <taxon>Cytophagales</taxon>
        <taxon>Rhodocytophagaceae</taxon>
        <taxon>Rhodocytophaga</taxon>
    </lineage>
</organism>
<keyword evidence="3" id="KW-1185">Reference proteome</keyword>
<dbReference type="RefSeq" id="WP_302035651.1">
    <property type="nucleotide sequence ID" value="NZ_JAUKPO010000001.1"/>
</dbReference>
<gene>
    <name evidence="2" type="ORF">Q0590_01235</name>
</gene>
<evidence type="ECO:0000313" key="2">
    <source>
        <dbReference type="EMBL" id="MDO1444849.1"/>
    </source>
</evidence>
<feature type="domain" description="Secretion system C-terminal sorting" evidence="1">
    <location>
        <begin position="346"/>
        <end position="423"/>
    </location>
</feature>
<dbReference type="Proteomes" id="UP001168528">
    <property type="component" value="Unassembled WGS sequence"/>
</dbReference>
<comment type="caution">
    <text evidence="2">The sequence shown here is derived from an EMBL/GenBank/DDBJ whole genome shotgun (WGS) entry which is preliminary data.</text>
</comment>
<reference evidence="2" key="1">
    <citation type="submission" date="2023-07" db="EMBL/GenBank/DDBJ databases">
        <title>The genome sequence of Rhodocytophaga aerolata KACC 12507.</title>
        <authorList>
            <person name="Zhang X."/>
        </authorList>
    </citation>
    <scope>NUCLEOTIDE SEQUENCE</scope>
    <source>
        <strain evidence="2">KACC 12507</strain>
    </source>
</reference>
<evidence type="ECO:0000313" key="3">
    <source>
        <dbReference type="Proteomes" id="UP001168528"/>
    </source>
</evidence>
<dbReference type="InterPro" id="IPR026444">
    <property type="entry name" value="Secre_tail"/>
</dbReference>
<dbReference type="EMBL" id="JAUKPO010000001">
    <property type="protein sequence ID" value="MDO1444849.1"/>
    <property type="molecule type" value="Genomic_DNA"/>
</dbReference>
<dbReference type="Gene3D" id="3.40.390.10">
    <property type="entry name" value="Collagenase (Catalytic Domain)"/>
    <property type="match status" value="1"/>
</dbReference>
<sequence>MQQKTLTPYINLTGVLFVVLSLLGSIPTASAQISTPGPILSCPGHNEDFNSMVAMPSAYRENLQSIGNVNSTITVNYSGFTPQAQQAFQYAVSIWQSVLVSSVPIQIDASWEELETTTLGSAGATTLYRDFPGALRPGLWYPVALAERLTGRELNEPGEPDIVASFNSNVNWYYGIDGRTPAGQYSLVTVVLHEIAHGLGFFSSFDVATNQGQWGEETGYAFVYDYFIENTSNQRLTNTTLFPNPSASLASQLTNNNLFFDVSSSNNPATADALPRIYAPRLFSLGSSISHLDEFRYPAGNENALMTPQIGRAESIYWPGELTLRMLSAIGWRTRTPEAGDEPIAIFPNPTNGTLTVDGFFEENITGLSIKVTDLLGKELLTSSLTGARRYFTQQFDMRQFPAGLYMVSIYTGQQEFIHRVMVTR</sequence>
<dbReference type="NCBIfam" id="TIGR04183">
    <property type="entry name" value="Por_Secre_tail"/>
    <property type="match status" value="1"/>
</dbReference>
<evidence type="ECO:0000259" key="1">
    <source>
        <dbReference type="Pfam" id="PF18962"/>
    </source>
</evidence>
<dbReference type="SUPFAM" id="SSF55486">
    <property type="entry name" value="Metalloproteases ('zincins'), catalytic domain"/>
    <property type="match status" value="1"/>
</dbReference>
<protein>
    <submittedName>
        <fullName evidence="2">T9SS type A sorting domain-containing protein</fullName>
    </submittedName>
</protein>
<dbReference type="Pfam" id="PF18962">
    <property type="entry name" value="Por_Secre_tail"/>
    <property type="match status" value="1"/>
</dbReference>
<dbReference type="InterPro" id="IPR024079">
    <property type="entry name" value="MetalloPept_cat_dom_sf"/>
</dbReference>
<proteinExistence type="predicted"/>